<dbReference type="InterPro" id="IPR051604">
    <property type="entry name" value="Ergot_Alk_Oxidoreductase"/>
</dbReference>
<proteinExistence type="predicted"/>
<dbReference type="InterPro" id="IPR016040">
    <property type="entry name" value="NAD(P)-bd_dom"/>
</dbReference>
<dbReference type="Gene3D" id="3.90.25.10">
    <property type="entry name" value="UDP-galactose 4-epimerase, domain 1"/>
    <property type="match status" value="1"/>
</dbReference>
<dbReference type="RefSeq" id="WP_344524267.1">
    <property type="nucleotide sequence ID" value="NZ_BAAAPE010000001.1"/>
</dbReference>
<organism evidence="2 3">
    <name type="scientific">Streptomyces albiaxialis</name>
    <dbReference type="NCBI Taxonomy" id="329523"/>
    <lineage>
        <taxon>Bacteria</taxon>
        <taxon>Bacillati</taxon>
        <taxon>Actinomycetota</taxon>
        <taxon>Actinomycetes</taxon>
        <taxon>Kitasatosporales</taxon>
        <taxon>Streptomycetaceae</taxon>
        <taxon>Streptomyces</taxon>
    </lineage>
</organism>
<comment type="caution">
    <text evidence="2">The sequence shown here is derived from an EMBL/GenBank/DDBJ whole genome shotgun (WGS) entry which is preliminary data.</text>
</comment>
<gene>
    <name evidence="2" type="ORF">GCM10009801_09840</name>
</gene>
<protein>
    <submittedName>
        <fullName evidence="2">NAD(P)H-binding protein</fullName>
    </submittedName>
</protein>
<feature type="domain" description="NAD(P)-binding" evidence="1">
    <location>
        <begin position="6"/>
        <end position="184"/>
    </location>
</feature>
<evidence type="ECO:0000313" key="2">
    <source>
        <dbReference type="EMBL" id="GAA2064872.1"/>
    </source>
</evidence>
<dbReference type="SUPFAM" id="SSF51735">
    <property type="entry name" value="NAD(P)-binding Rossmann-fold domains"/>
    <property type="match status" value="1"/>
</dbReference>
<dbReference type="PANTHER" id="PTHR43162">
    <property type="match status" value="1"/>
</dbReference>
<keyword evidence="3" id="KW-1185">Reference proteome</keyword>
<dbReference type="PANTHER" id="PTHR43162:SF1">
    <property type="entry name" value="PRESTALK A DIFFERENTIATION PROTEIN A"/>
    <property type="match status" value="1"/>
</dbReference>
<dbReference type="EMBL" id="BAAAPE010000001">
    <property type="protein sequence ID" value="GAA2064872.1"/>
    <property type="molecule type" value="Genomic_DNA"/>
</dbReference>
<accession>A0ABN2VKP6</accession>
<dbReference type="Gene3D" id="3.40.50.720">
    <property type="entry name" value="NAD(P)-binding Rossmann-like Domain"/>
    <property type="match status" value="1"/>
</dbReference>
<dbReference type="Pfam" id="PF13460">
    <property type="entry name" value="NAD_binding_10"/>
    <property type="match status" value="1"/>
</dbReference>
<evidence type="ECO:0000313" key="3">
    <source>
        <dbReference type="Proteomes" id="UP001500016"/>
    </source>
</evidence>
<dbReference type="InterPro" id="IPR036291">
    <property type="entry name" value="NAD(P)-bd_dom_sf"/>
</dbReference>
<evidence type="ECO:0000259" key="1">
    <source>
        <dbReference type="Pfam" id="PF13460"/>
    </source>
</evidence>
<sequence>MHLVTGSTGNVGRPLVELLAAAGAPVRALSRDPEKAAAALPPAVEVVRDAAGGAGAPEEAEGPGVFPLEGVRAVFVNHAAVGDRLAPLLRQAVDHGVHDVVLLSTAAALDEANPVGAHHRELEHMVRESGLRWTALRPGVFHSNAFAWAESVRTDGTVRAPYGAARVTPVDERDIAAVAARALLDGLGEGSALVGRTPVLSGPEQLSTEDQVRILGEALGRPVRFEELDPDAWCAGLVAAGVPRWVADGLAGHYARAAAHPVEVSPVVEQVTGTPPRPFAEWAAAHAEAFGGGTARS</sequence>
<dbReference type="Proteomes" id="UP001500016">
    <property type="component" value="Unassembled WGS sequence"/>
</dbReference>
<reference evidence="2 3" key="1">
    <citation type="journal article" date="2019" name="Int. J. Syst. Evol. Microbiol.">
        <title>The Global Catalogue of Microorganisms (GCM) 10K type strain sequencing project: providing services to taxonomists for standard genome sequencing and annotation.</title>
        <authorList>
            <consortium name="The Broad Institute Genomics Platform"/>
            <consortium name="The Broad Institute Genome Sequencing Center for Infectious Disease"/>
            <person name="Wu L."/>
            <person name="Ma J."/>
        </authorList>
    </citation>
    <scope>NUCLEOTIDE SEQUENCE [LARGE SCALE GENOMIC DNA]</scope>
    <source>
        <strain evidence="2 3">JCM 15478</strain>
    </source>
</reference>
<name>A0ABN2VKP6_9ACTN</name>